<dbReference type="EMBL" id="RCHS01002044">
    <property type="protein sequence ID" value="RMX49854.1"/>
    <property type="molecule type" value="Genomic_DNA"/>
</dbReference>
<name>A0A3M6U8L1_POCDA</name>
<sequence>MDLEVDFREALWKNNADPEEAWLKYIRQGSQRQEMINFLTNDFPLCTWSLRMLDRRLIILTYFSMMKNCKILSGSPRPPYMTFSVGILIYSTQNFLL</sequence>
<organism evidence="1 2">
    <name type="scientific">Pocillopora damicornis</name>
    <name type="common">Cauliflower coral</name>
    <name type="synonym">Millepora damicornis</name>
    <dbReference type="NCBI Taxonomy" id="46731"/>
    <lineage>
        <taxon>Eukaryota</taxon>
        <taxon>Metazoa</taxon>
        <taxon>Cnidaria</taxon>
        <taxon>Anthozoa</taxon>
        <taxon>Hexacorallia</taxon>
        <taxon>Scleractinia</taxon>
        <taxon>Astrocoeniina</taxon>
        <taxon>Pocilloporidae</taxon>
        <taxon>Pocillopora</taxon>
    </lineage>
</organism>
<gene>
    <name evidence="1" type="ORF">pdam_00022436</name>
</gene>
<protein>
    <submittedName>
        <fullName evidence="1">Uncharacterized protein</fullName>
    </submittedName>
</protein>
<accession>A0A3M6U8L1</accession>
<comment type="caution">
    <text evidence="1">The sequence shown here is derived from an EMBL/GenBank/DDBJ whole genome shotgun (WGS) entry which is preliminary data.</text>
</comment>
<keyword evidence="2" id="KW-1185">Reference proteome</keyword>
<reference evidence="1 2" key="1">
    <citation type="journal article" date="2018" name="Sci. Rep.">
        <title>Comparative analysis of the Pocillopora damicornis genome highlights role of immune system in coral evolution.</title>
        <authorList>
            <person name="Cunning R."/>
            <person name="Bay R.A."/>
            <person name="Gillette P."/>
            <person name="Baker A.C."/>
            <person name="Traylor-Knowles N."/>
        </authorList>
    </citation>
    <scope>NUCLEOTIDE SEQUENCE [LARGE SCALE GENOMIC DNA]</scope>
    <source>
        <strain evidence="1">RSMAS</strain>
        <tissue evidence="1">Whole animal</tissue>
    </source>
</reference>
<proteinExistence type="predicted"/>
<evidence type="ECO:0000313" key="2">
    <source>
        <dbReference type="Proteomes" id="UP000275408"/>
    </source>
</evidence>
<dbReference type="Proteomes" id="UP000275408">
    <property type="component" value="Unassembled WGS sequence"/>
</dbReference>
<evidence type="ECO:0000313" key="1">
    <source>
        <dbReference type="EMBL" id="RMX49854.1"/>
    </source>
</evidence>
<dbReference type="AlphaFoldDB" id="A0A3M6U8L1"/>